<dbReference type="AlphaFoldDB" id="A0A9E2KP83"/>
<dbReference type="PANTHER" id="PTHR43169:SF2">
    <property type="entry name" value="NAD_GMP SYNTHASE DOMAIN-CONTAINING PROTEIN"/>
    <property type="match status" value="1"/>
</dbReference>
<dbReference type="InterPro" id="IPR052188">
    <property type="entry name" value="Ni-pincer_cofactor_biosynth"/>
</dbReference>
<organism evidence="4 5">
    <name type="scientific">Candidatus Anaerobiospirillum merdipullorum</name>
    <dbReference type="NCBI Taxonomy" id="2838450"/>
    <lineage>
        <taxon>Bacteria</taxon>
        <taxon>Pseudomonadati</taxon>
        <taxon>Pseudomonadota</taxon>
        <taxon>Gammaproteobacteria</taxon>
        <taxon>Aeromonadales</taxon>
        <taxon>Succinivibrionaceae</taxon>
        <taxon>Anaerobiospirillum</taxon>
    </lineage>
</organism>
<keyword evidence="4" id="KW-0808">Transferase</keyword>
<dbReference type="Pfam" id="PF02540">
    <property type="entry name" value="NAD_synthase"/>
    <property type="match status" value="1"/>
</dbReference>
<protein>
    <submittedName>
        <fullName evidence="4">ATP-dependent sacrificial sulfur transferase LarE</fullName>
    </submittedName>
</protein>
<dbReference type="Proteomes" id="UP000824150">
    <property type="component" value="Unassembled WGS sequence"/>
</dbReference>
<dbReference type="InterPro" id="IPR014729">
    <property type="entry name" value="Rossmann-like_a/b/a_fold"/>
</dbReference>
<evidence type="ECO:0000256" key="1">
    <source>
        <dbReference type="ARBA" id="ARBA00022598"/>
    </source>
</evidence>
<feature type="active site" description="Nucleophile and sulfur donor" evidence="2">
    <location>
        <position position="183"/>
    </location>
</feature>
<feature type="domain" description="NAD/GMP synthase" evidence="3">
    <location>
        <begin position="29"/>
        <end position="98"/>
    </location>
</feature>
<keyword evidence="1" id="KW-0436">Ligase</keyword>
<dbReference type="GO" id="GO:0016874">
    <property type="term" value="F:ligase activity"/>
    <property type="evidence" value="ECO:0007669"/>
    <property type="project" value="UniProtKB-KW"/>
</dbReference>
<comment type="caution">
    <text evidence="4">The sequence shown here is derived from an EMBL/GenBank/DDBJ whole genome shotgun (WGS) entry which is preliminary data.</text>
</comment>
<evidence type="ECO:0000313" key="5">
    <source>
        <dbReference type="Proteomes" id="UP000824150"/>
    </source>
</evidence>
<reference evidence="4" key="1">
    <citation type="journal article" date="2021" name="PeerJ">
        <title>Extensive microbial diversity within the chicken gut microbiome revealed by metagenomics and culture.</title>
        <authorList>
            <person name="Gilroy R."/>
            <person name="Ravi A."/>
            <person name="Getino M."/>
            <person name="Pursley I."/>
            <person name="Horton D.L."/>
            <person name="Alikhan N.F."/>
            <person name="Baker D."/>
            <person name="Gharbi K."/>
            <person name="Hall N."/>
            <person name="Watson M."/>
            <person name="Adriaenssens E.M."/>
            <person name="Foster-Nyarko E."/>
            <person name="Jarju S."/>
            <person name="Secka A."/>
            <person name="Antonio M."/>
            <person name="Oren A."/>
            <person name="Chaudhuri R.R."/>
            <person name="La Ragione R."/>
            <person name="Hildebrand F."/>
            <person name="Pallen M.J."/>
        </authorList>
    </citation>
    <scope>NUCLEOTIDE SEQUENCE</scope>
    <source>
        <strain evidence="4">687</strain>
    </source>
</reference>
<dbReference type="InterPro" id="IPR022310">
    <property type="entry name" value="NAD/GMP_synthase"/>
</dbReference>
<dbReference type="Gene3D" id="3.40.50.620">
    <property type="entry name" value="HUPs"/>
    <property type="match status" value="1"/>
</dbReference>
<dbReference type="InterPro" id="IPR005232">
    <property type="entry name" value="LarE"/>
</dbReference>
<proteinExistence type="predicted"/>
<dbReference type="NCBIfam" id="TIGR00268">
    <property type="entry name" value="ATP-dependent sacrificial sulfur transferase LarE"/>
    <property type="match status" value="1"/>
</dbReference>
<accession>A0A9E2KP83</accession>
<dbReference type="PANTHER" id="PTHR43169">
    <property type="entry name" value="EXSB FAMILY PROTEIN"/>
    <property type="match status" value="1"/>
</dbReference>
<gene>
    <name evidence="4" type="primary">larE</name>
    <name evidence="4" type="ORF">IAA31_05385</name>
</gene>
<evidence type="ECO:0000256" key="2">
    <source>
        <dbReference type="PIRSR" id="PIRSR006661-1"/>
    </source>
</evidence>
<dbReference type="SUPFAM" id="SSF52402">
    <property type="entry name" value="Adenine nucleotide alpha hydrolases-like"/>
    <property type="match status" value="1"/>
</dbReference>
<dbReference type="PIRSF" id="PIRSF006661">
    <property type="entry name" value="PP-lp_UCP006661"/>
    <property type="match status" value="1"/>
</dbReference>
<sequence length="274" mass="29490">MSLALPQASNAPVRALLDKCRALTQAPCALAFSGGTDSALLLYLLVACAQDKTQVLPLTATTPLQSQSDLQAAQALCARLGLTLQQVPVNPLPKMAHNPPTRCYQCKHHLMQSLITHAKAQGCQVLVDGTNGDDIHCYRPGLQALQELKVISPLAQAQITKAQVRALLDEVGLQAFNRPSVPCLATRFAYGMELNANLIAAVGKAERQLQAWGFTQLRLRVHPGSVARLEVPIAELNAVLTHRLEIIALIKATGLNYVTLDVEGLRSGSMDELL</sequence>
<dbReference type="EMBL" id="JAHLFG010000059">
    <property type="protein sequence ID" value="MBU3826904.1"/>
    <property type="molecule type" value="Genomic_DNA"/>
</dbReference>
<reference evidence="4" key="2">
    <citation type="submission" date="2021-04" db="EMBL/GenBank/DDBJ databases">
        <authorList>
            <person name="Gilroy R."/>
        </authorList>
    </citation>
    <scope>NUCLEOTIDE SEQUENCE</scope>
    <source>
        <strain evidence="4">687</strain>
    </source>
</reference>
<dbReference type="GO" id="GO:0016783">
    <property type="term" value="F:sulfurtransferase activity"/>
    <property type="evidence" value="ECO:0007669"/>
    <property type="project" value="InterPro"/>
</dbReference>
<dbReference type="GO" id="GO:0006163">
    <property type="term" value="P:purine nucleotide metabolic process"/>
    <property type="evidence" value="ECO:0007669"/>
    <property type="project" value="UniProtKB-ARBA"/>
</dbReference>
<evidence type="ECO:0000259" key="3">
    <source>
        <dbReference type="Pfam" id="PF02540"/>
    </source>
</evidence>
<name>A0A9E2KP83_9GAMM</name>
<evidence type="ECO:0000313" key="4">
    <source>
        <dbReference type="EMBL" id="MBU3826904.1"/>
    </source>
</evidence>